<evidence type="ECO:0000313" key="2">
    <source>
        <dbReference type="EMBL" id="KAG1532702.1"/>
    </source>
</evidence>
<dbReference type="Proteomes" id="UP000740926">
    <property type="component" value="Unassembled WGS sequence"/>
</dbReference>
<reference evidence="2 3" key="1">
    <citation type="journal article" date="2020" name="Microb. Genom.">
        <title>Genetic diversity of clinical and environmental Mucorales isolates obtained from an investigation of mucormycosis cases among solid organ transplant recipients.</title>
        <authorList>
            <person name="Nguyen M.H."/>
            <person name="Kaul D."/>
            <person name="Muto C."/>
            <person name="Cheng S.J."/>
            <person name="Richter R.A."/>
            <person name="Bruno V.M."/>
            <person name="Liu G."/>
            <person name="Beyhan S."/>
            <person name="Sundermann A.J."/>
            <person name="Mounaud S."/>
            <person name="Pasculle A.W."/>
            <person name="Nierman W.C."/>
            <person name="Driscoll E."/>
            <person name="Cumbie R."/>
            <person name="Clancy C.J."/>
            <person name="Dupont C.L."/>
        </authorList>
    </citation>
    <scope>NUCLEOTIDE SEQUENCE [LARGE SCALE GENOMIC DNA]</scope>
    <source>
        <strain evidence="2 3">GL24</strain>
    </source>
</reference>
<evidence type="ECO:0000256" key="1">
    <source>
        <dbReference type="SAM" id="MobiDB-lite"/>
    </source>
</evidence>
<comment type="caution">
    <text evidence="2">The sequence shown here is derived from an EMBL/GenBank/DDBJ whole genome shotgun (WGS) entry which is preliminary data.</text>
</comment>
<gene>
    <name evidence="2" type="ORF">G6F50_016118</name>
</gene>
<protein>
    <submittedName>
        <fullName evidence="2">Uncharacterized protein</fullName>
    </submittedName>
</protein>
<sequence>MASRSCWRPAPPIRRCCWSWAACVNCPSARWARAPGAAATWTTTIRSTGPARPVRALQRVAVPLLRRRHHPHRRGPGTGAQLRGARLLGQPQPGLPVAGHRCLPAVPAGHPLPVRRRVDQRRAAA</sequence>
<name>A0A9P7C2B5_9FUNG</name>
<organism evidence="2 3">
    <name type="scientific">Rhizopus delemar</name>
    <dbReference type="NCBI Taxonomy" id="936053"/>
    <lineage>
        <taxon>Eukaryota</taxon>
        <taxon>Fungi</taxon>
        <taxon>Fungi incertae sedis</taxon>
        <taxon>Mucoromycota</taxon>
        <taxon>Mucoromycotina</taxon>
        <taxon>Mucoromycetes</taxon>
        <taxon>Mucorales</taxon>
        <taxon>Mucorineae</taxon>
        <taxon>Rhizopodaceae</taxon>
        <taxon>Rhizopus</taxon>
    </lineage>
</organism>
<dbReference type="AlphaFoldDB" id="A0A9P7C2B5"/>
<dbReference type="EMBL" id="JAANIU010009714">
    <property type="protein sequence ID" value="KAG1532702.1"/>
    <property type="molecule type" value="Genomic_DNA"/>
</dbReference>
<accession>A0A9P7C2B5</accession>
<keyword evidence="3" id="KW-1185">Reference proteome</keyword>
<proteinExistence type="predicted"/>
<feature type="region of interest" description="Disordered" evidence="1">
    <location>
        <begin position="67"/>
        <end position="90"/>
    </location>
</feature>
<evidence type="ECO:0000313" key="3">
    <source>
        <dbReference type="Proteomes" id="UP000740926"/>
    </source>
</evidence>